<sequence>MTDRIQITPAVLRAVADQHDEVAEQIAAAQAAGAEIQAAVDSYGAIMHRVKAATADLLSQRDATLGAQAATHRGTADLLRRAAANFTNADELNAERLRL</sequence>
<keyword evidence="2" id="KW-1185">Reference proteome</keyword>
<dbReference type="OrthoDB" id="4625564at2"/>
<dbReference type="GO" id="GO:0009306">
    <property type="term" value="P:protein secretion"/>
    <property type="evidence" value="ECO:0007669"/>
    <property type="project" value="InterPro"/>
</dbReference>
<dbReference type="Pfam" id="PF10824">
    <property type="entry name" value="T7SS_ESX_EspC"/>
    <property type="match status" value="1"/>
</dbReference>
<evidence type="ECO:0000313" key="1">
    <source>
        <dbReference type="EMBL" id="PXX01543.1"/>
    </source>
</evidence>
<organism evidence="1 2">
    <name type="scientific">Mycolicibacterium moriokaense</name>
    <dbReference type="NCBI Taxonomy" id="39691"/>
    <lineage>
        <taxon>Bacteria</taxon>
        <taxon>Bacillati</taxon>
        <taxon>Actinomycetota</taxon>
        <taxon>Actinomycetes</taxon>
        <taxon>Mycobacteriales</taxon>
        <taxon>Mycobacteriaceae</taxon>
        <taxon>Mycolicibacterium</taxon>
    </lineage>
</organism>
<dbReference type="InterPro" id="IPR022536">
    <property type="entry name" value="EspC"/>
</dbReference>
<dbReference type="RefSeq" id="WP_110319440.1">
    <property type="nucleotide sequence ID" value="NZ_QJJU01000028.1"/>
</dbReference>
<dbReference type="AlphaFoldDB" id="A0A318HD09"/>
<comment type="caution">
    <text evidence="1">The sequence shown here is derived from an EMBL/GenBank/DDBJ whole genome shotgun (WGS) entry which is preliminary data.</text>
</comment>
<dbReference type="Proteomes" id="UP000247781">
    <property type="component" value="Unassembled WGS sequence"/>
</dbReference>
<reference evidence="1 2" key="2">
    <citation type="submission" date="2018-06" db="EMBL/GenBank/DDBJ databases">
        <title>Sequencing of bacterial isolates from soil warming experiment in Harvard Forest, Massachusetts, USA.</title>
        <authorList>
            <person name="Deangelis K.PhD."/>
        </authorList>
    </citation>
    <scope>NUCLEOTIDE SEQUENCE [LARGE SCALE GENOMIC DNA]</scope>
    <source>
        <strain evidence="1 2">GAS496</strain>
    </source>
</reference>
<accession>A0A318HD09</accession>
<proteinExistence type="predicted"/>
<dbReference type="EMBL" id="QJJU01000028">
    <property type="protein sequence ID" value="PXX01543.1"/>
    <property type="molecule type" value="Genomic_DNA"/>
</dbReference>
<protein>
    <submittedName>
        <fullName evidence="1">Excreted virulence factor EspC (Type VII ESX diderm)</fullName>
    </submittedName>
</protein>
<name>A0A318HD09_9MYCO</name>
<reference evidence="2" key="1">
    <citation type="submission" date="2018-05" db="EMBL/GenBank/DDBJ databases">
        <authorList>
            <person name="Deangelis K."/>
            <person name="Huntemann M."/>
            <person name="Clum A."/>
            <person name="Pillay M."/>
            <person name="Palaniappan K."/>
            <person name="Varghese N."/>
            <person name="Mikhailova N."/>
            <person name="Stamatis D."/>
            <person name="Reddy T."/>
            <person name="Daum C."/>
            <person name="Shapiro N."/>
            <person name="Ivanova N."/>
            <person name="Kyrpides N."/>
            <person name="Woyke T."/>
        </authorList>
    </citation>
    <scope>NUCLEOTIDE SEQUENCE [LARGE SCALE GENOMIC DNA]</scope>
    <source>
        <strain evidence="2">GAS496</strain>
    </source>
</reference>
<gene>
    <name evidence="1" type="ORF">C8E89_12829</name>
</gene>
<evidence type="ECO:0000313" key="2">
    <source>
        <dbReference type="Proteomes" id="UP000247781"/>
    </source>
</evidence>